<keyword evidence="1" id="KW-0472">Membrane</keyword>
<keyword evidence="1" id="KW-1133">Transmembrane helix</keyword>
<evidence type="ECO:0000313" key="2">
    <source>
        <dbReference type="EMBL" id="MBU5437296.1"/>
    </source>
</evidence>
<organism evidence="2 3">
    <name type="scientific">Tissierella simiarum</name>
    <dbReference type="NCBI Taxonomy" id="2841534"/>
    <lineage>
        <taxon>Bacteria</taxon>
        <taxon>Bacillati</taxon>
        <taxon>Bacillota</taxon>
        <taxon>Tissierellia</taxon>
        <taxon>Tissierellales</taxon>
        <taxon>Tissierellaceae</taxon>
        <taxon>Tissierella</taxon>
    </lineage>
</organism>
<keyword evidence="1" id="KW-0812">Transmembrane</keyword>
<dbReference type="EMBL" id="JAHLPM010000003">
    <property type="protein sequence ID" value="MBU5437296.1"/>
    <property type="molecule type" value="Genomic_DNA"/>
</dbReference>
<evidence type="ECO:0000256" key="1">
    <source>
        <dbReference type="SAM" id="Phobius"/>
    </source>
</evidence>
<sequence length="192" mass="21906">MEINITSKHSLIINIIIGKISSIFGWILTLFFTMGLVAIALDDMANESFTLIFFLIFVIIGIWLIMFGIRRKKLIRRFKEYEQIISSENETSINNIANITFQSSDFVMDDIQTMINKKLFTNVFIDKNDKRIIFEKRNDSVKTTYDETASISIHKEMSVVKCSGCGAPNKIPKGSSSECEFCGSPIVSNERY</sequence>
<protein>
    <recommendedName>
        <fullName evidence="4">Zinc ribbon domain-containing protein</fullName>
    </recommendedName>
</protein>
<feature type="transmembrane region" description="Helical" evidence="1">
    <location>
        <begin position="51"/>
        <end position="69"/>
    </location>
</feature>
<proteinExistence type="predicted"/>
<reference evidence="2 3" key="1">
    <citation type="submission" date="2021-06" db="EMBL/GenBank/DDBJ databases">
        <authorList>
            <person name="Sun Q."/>
            <person name="Li D."/>
        </authorList>
    </citation>
    <scope>NUCLEOTIDE SEQUENCE [LARGE SCALE GENOMIC DNA]</scope>
    <source>
        <strain evidence="2 3">MSJ-40</strain>
    </source>
</reference>
<comment type="caution">
    <text evidence="2">The sequence shown here is derived from an EMBL/GenBank/DDBJ whole genome shotgun (WGS) entry which is preliminary data.</text>
</comment>
<evidence type="ECO:0008006" key="4">
    <source>
        <dbReference type="Google" id="ProtNLM"/>
    </source>
</evidence>
<keyword evidence="3" id="KW-1185">Reference proteome</keyword>
<dbReference type="RefSeq" id="WP_216517269.1">
    <property type="nucleotide sequence ID" value="NZ_JAHLPM010000003.1"/>
</dbReference>
<gene>
    <name evidence="2" type="ORF">KQI42_04705</name>
</gene>
<name>A0ABS6E310_9FIRM</name>
<evidence type="ECO:0000313" key="3">
    <source>
        <dbReference type="Proteomes" id="UP000749471"/>
    </source>
</evidence>
<accession>A0ABS6E310</accession>
<feature type="transmembrane region" description="Helical" evidence="1">
    <location>
        <begin position="12"/>
        <end position="39"/>
    </location>
</feature>
<dbReference type="Proteomes" id="UP000749471">
    <property type="component" value="Unassembled WGS sequence"/>
</dbReference>